<dbReference type="GO" id="GO:0007599">
    <property type="term" value="P:hemostasis"/>
    <property type="evidence" value="ECO:0007669"/>
    <property type="project" value="UniProtKB-KW"/>
</dbReference>
<keyword evidence="8" id="KW-0256">Endoplasmic reticulum</keyword>
<dbReference type="PANTHER" id="PTHR24252:SF7">
    <property type="entry name" value="HYALIN"/>
    <property type="match status" value="1"/>
</dbReference>
<dbReference type="InterPro" id="IPR033116">
    <property type="entry name" value="TRYPSIN_SER"/>
</dbReference>
<keyword evidence="4" id="KW-0964">Secreted</keyword>
<comment type="subcellular location">
    <subcellularLocation>
        <location evidence="1">Endoplasmic reticulum</location>
    </subcellularLocation>
    <subcellularLocation>
        <location evidence="2">Golgi apparatus</location>
    </subcellularLocation>
    <subcellularLocation>
        <location evidence="3">Secreted</location>
    </subcellularLocation>
</comment>
<evidence type="ECO:0000313" key="14">
    <source>
        <dbReference type="Proteomes" id="UP000235584"/>
    </source>
</evidence>
<evidence type="ECO:0000256" key="9">
    <source>
        <dbReference type="ARBA" id="ARBA00022825"/>
    </source>
</evidence>
<evidence type="ECO:0000256" key="4">
    <source>
        <dbReference type="ARBA" id="ARBA00022525"/>
    </source>
</evidence>
<keyword evidence="6" id="KW-0356">Hemostasis</keyword>
<dbReference type="PANTHER" id="PTHR24252">
    <property type="entry name" value="ACROSIN-RELATED"/>
    <property type="match status" value="1"/>
</dbReference>
<evidence type="ECO:0000256" key="6">
    <source>
        <dbReference type="ARBA" id="ARBA00022696"/>
    </source>
</evidence>
<sequence length="261" mass="27726">MKMIFLMLATLTMTSANAALPALKVVPRIVGGVEVDAKTDASFIVSIGGGCAGSIIDAKWILTAAHCKPLFTRAVTGGSTSLYASDRVKLKVLKSYVHPEYSSSKSSNDFALLELATPIDFENTKLSKIEMADSNLETSGGLEEGTVATVLGWGVTRENGSQPSVMRMVDVPLVSRERANAREAYNGAINESMIAAGYDQGGKDSCQGDSGGPLIVKDEVSKKQTLIGVVSFGEGCARAKKYGIYSNVAYGQEWIQKVINK</sequence>
<evidence type="ECO:0000256" key="10">
    <source>
        <dbReference type="ARBA" id="ARBA00023034"/>
    </source>
</evidence>
<dbReference type="InterPro" id="IPR043504">
    <property type="entry name" value="Peptidase_S1_PA_chymotrypsin"/>
</dbReference>
<evidence type="ECO:0000256" key="5">
    <source>
        <dbReference type="ARBA" id="ARBA00022670"/>
    </source>
</evidence>
<dbReference type="Gene3D" id="2.40.10.10">
    <property type="entry name" value="Trypsin-like serine proteases"/>
    <property type="match status" value="1"/>
</dbReference>
<dbReference type="InterPro" id="IPR001254">
    <property type="entry name" value="Trypsin_dom"/>
</dbReference>
<dbReference type="KEGG" id="bsto:C0V70_12555"/>
<keyword evidence="12" id="KW-0325">Glycoprotein</keyword>
<dbReference type="FunFam" id="2.40.10.10:FF:000011">
    <property type="entry name" value="Coagulation factor X"/>
    <property type="match status" value="1"/>
</dbReference>
<name>A0A2K9NTR1_BACTC</name>
<dbReference type="CDD" id="cd00190">
    <property type="entry name" value="Tryp_SPc"/>
    <property type="match status" value="1"/>
</dbReference>
<evidence type="ECO:0000256" key="1">
    <source>
        <dbReference type="ARBA" id="ARBA00004240"/>
    </source>
</evidence>
<dbReference type="InterPro" id="IPR001314">
    <property type="entry name" value="Peptidase_S1A"/>
</dbReference>
<keyword evidence="9" id="KW-0720">Serine protease</keyword>
<dbReference type="SMART" id="SM00020">
    <property type="entry name" value="Tryp_SPc"/>
    <property type="match status" value="1"/>
</dbReference>
<evidence type="ECO:0000256" key="2">
    <source>
        <dbReference type="ARBA" id="ARBA00004555"/>
    </source>
</evidence>
<evidence type="ECO:0000256" key="7">
    <source>
        <dbReference type="ARBA" id="ARBA00022801"/>
    </source>
</evidence>
<dbReference type="GO" id="GO:0004252">
    <property type="term" value="F:serine-type endopeptidase activity"/>
    <property type="evidence" value="ECO:0007669"/>
    <property type="project" value="InterPro"/>
</dbReference>
<reference evidence="13 14" key="1">
    <citation type="submission" date="2018-01" db="EMBL/GenBank/DDBJ databases">
        <title>Complete genome sequence of Bacteriovorax stolpii DSM12778.</title>
        <authorList>
            <person name="Tang B."/>
            <person name="Chang J."/>
        </authorList>
    </citation>
    <scope>NUCLEOTIDE SEQUENCE [LARGE SCALE GENOMIC DNA]</scope>
    <source>
        <strain evidence="13 14">DSM 12778</strain>
    </source>
</reference>
<dbReference type="PROSITE" id="PS50240">
    <property type="entry name" value="TRYPSIN_DOM"/>
    <property type="match status" value="1"/>
</dbReference>
<evidence type="ECO:0000256" key="8">
    <source>
        <dbReference type="ARBA" id="ARBA00022824"/>
    </source>
</evidence>
<dbReference type="PROSITE" id="PS00135">
    <property type="entry name" value="TRYPSIN_SER"/>
    <property type="match status" value="1"/>
</dbReference>
<dbReference type="GO" id="GO:0005576">
    <property type="term" value="C:extracellular region"/>
    <property type="evidence" value="ECO:0007669"/>
    <property type="project" value="UniProtKB-SubCell"/>
</dbReference>
<accession>A0A2K9NTR1</accession>
<dbReference type="RefSeq" id="WP_102244207.1">
    <property type="nucleotide sequence ID" value="NZ_CP025704.1"/>
</dbReference>
<protein>
    <submittedName>
        <fullName evidence="13">Trypsin</fullName>
    </submittedName>
</protein>
<organism evidence="13 14">
    <name type="scientific">Bacteriovorax stolpii</name>
    <name type="common">Bdellovibrio stolpii</name>
    <dbReference type="NCBI Taxonomy" id="960"/>
    <lineage>
        <taxon>Bacteria</taxon>
        <taxon>Pseudomonadati</taxon>
        <taxon>Bdellovibrionota</taxon>
        <taxon>Bacteriovoracia</taxon>
        <taxon>Bacteriovoracales</taxon>
        <taxon>Bacteriovoracaceae</taxon>
        <taxon>Bacteriovorax</taxon>
    </lineage>
</organism>
<evidence type="ECO:0000313" key="13">
    <source>
        <dbReference type="EMBL" id="AUN98916.1"/>
    </source>
</evidence>
<dbReference type="AlphaFoldDB" id="A0A2K9NTR1"/>
<dbReference type="Proteomes" id="UP000235584">
    <property type="component" value="Chromosome"/>
</dbReference>
<gene>
    <name evidence="13" type="ORF">C0V70_12555</name>
</gene>
<dbReference type="SUPFAM" id="SSF50494">
    <property type="entry name" value="Trypsin-like serine proteases"/>
    <property type="match status" value="1"/>
</dbReference>
<dbReference type="PROSITE" id="PS00134">
    <property type="entry name" value="TRYPSIN_HIS"/>
    <property type="match status" value="1"/>
</dbReference>
<keyword evidence="5" id="KW-0645">Protease</keyword>
<keyword evidence="10" id="KW-0333">Golgi apparatus</keyword>
<dbReference type="PRINTS" id="PR00722">
    <property type="entry name" value="CHYMOTRYPSIN"/>
</dbReference>
<keyword evidence="7" id="KW-0378">Hydrolase</keyword>
<proteinExistence type="predicted"/>
<keyword evidence="11" id="KW-1015">Disulfide bond</keyword>
<dbReference type="EMBL" id="CP025704">
    <property type="protein sequence ID" value="AUN98916.1"/>
    <property type="molecule type" value="Genomic_DNA"/>
</dbReference>
<dbReference type="Pfam" id="PF00089">
    <property type="entry name" value="Trypsin"/>
    <property type="match status" value="1"/>
</dbReference>
<keyword evidence="14" id="KW-1185">Reference proteome</keyword>
<dbReference type="GO" id="GO:0006508">
    <property type="term" value="P:proteolysis"/>
    <property type="evidence" value="ECO:0007669"/>
    <property type="project" value="UniProtKB-KW"/>
</dbReference>
<dbReference type="OrthoDB" id="5290228at2"/>
<evidence type="ECO:0000256" key="12">
    <source>
        <dbReference type="ARBA" id="ARBA00023180"/>
    </source>
</evidence>
<dbReference type="InterPro" id="IPR009003">
    <property type="entry name" value="Peptidase_S1_PA"/>
</dbReference>
<evidence type="ECO:0000256" key="3">
    <source>
        <dbReference type="ARBA" id="ARBA00004613"/>
    </source>
</evidence>
<evidence type="ECO:0000256" key="11">
    <source>
        <dbReference type="ARBA" id="ARBA00023157"/>
    </source>
</evidence>
<dbReference type="InterPro" id="IPR018114">
    <property type="entry name" value="TRYPSIN_HIS"/>
</dbReference>